<evidence type="ECO:0000313" key="1">
    <source>
        <dbReference type="EMBL" id="RBO82118.1"/>
    </source>
</evidence>
<proteinExistence type="predicted"/>
<accession>A0A366CYP6</accession>
<dbReference type="AlphaFoldDB" id="A0A366CYP6"/>
<sequence length="81" mass="8651">MSTASASQFLYWGEPTLIDTYTSSVVSVGAGEVRAPDSLSRCHLVALTVHWAFTSTQVLLTSEQAEALIAALTHAQSELPE</sequence>
<dbReference type="EMBL" id="QNRE01000025">
    <property type="protein sequence ID" value="RBO82118.1"/>
    <property type="molecule type" value="Genomic_DNA"/>
</dbReference>
<dbReference type="STRING" id="1210090.GCA_001613185_02485"/>
<gene>
    <name evidence="1" type="ORF">DFR74_12573</name>
</gene>
<dbReference type="Proteomes" id="UP000252586">
    <property type="component" value="Unassembled WGS sequence"/>
</dbReference>
<keyword evidence="2" id="KW-1185">Reference proteome</keyword>
<comment type="caution">
    <text evidence="1">The sequence shown here is derived from an EMBL/GenBank/DDBJ whole genome shotgun (WGS) entry which is preliminary data.</text>
</comment>
<organism evidence="1 2">
    <name type="scientific">Nocardia puris</name>
    <dbReference type="NCBI Taxonomy" id="208602"/>
    <lineage>
        <taxon>Bacteria</taxon>
        <taxon>Bacillati</taxon>
        <taxon>Actinomycetota</taxon>
        <taxon>Actinomycetes</taxon>
        <taxon>Mycobacteriales</taxon>
        <taxon>Nocardiaceae</taxon>
        <taxon>Nocardia</taxon>
    </lineage>
</organism>
<protein>
    <submittedName>
        <fullName evidence="1">Uncharacterized protein</fullName>
    </submittedName>
</protein>
<name>A0A366CYP6_9NOCA</name>
<dbReference type="RefSeq" id="WP_067508045.1">
    <property type="nucleotide sequence ID" value="NZ_QNRE01000025.1"/>
</dbReference>
<evidence type="ECO:0000313" key="2">
    <source>
        <dbReference type="Proteomes" id="UP000252586"/>
    </source>
</evidence>
<reference evidence="1 2" key="1">
    <citation type="submission" date="2018-06" db="EMBL/GenBank/DDBJ databases">
        <title>Genomic Encyclopedia of Type Strains, Phase IV (KMG-IV): sequencing the most valuable type-strain genomes for metagenomic binning, comparative biology and taxonomic classification.</title>
        <authorList>
            <person name="Goeker M."/>
        </authorList>
    </citation>
    <scope>NUCLEOTIDE SEQUENCE [LARGE SCALE GENOMIC DNA]</scope>
    <source>
        <strain evidence="1 2">DSM 44599</strain>
    </source>
</reference>